<name>A0A164V3E2_9AGAM</name>
<accession>A0A164V3E2</accession>
<gene>
    <name evidence="1" type="ORF">SISNIDRAFT_485384</name>
</gene>
<keyword evidence="2" id="KW-1185">Reference proteome</keyword>
<dbReference type="Gene3D" id="3.80.10.10">
    <property type="entry name" value="Ribonuclease Inhibitor"/>
    <property type="match status" value="1"/>
</dbReference>
<proteinExistence type="predicted"/>
<evidence type="ECO:0000313" key="2">
    <source>
        <dbReference type="Proteomes" id="UP000076722"/>
    </source>
</evidence>
<dbReference type="Proteomes" id="UP000076722">
    <property type="component" value="Unassembled WGS sequence"/>
</dbReference>
<sequence length="533" mass="60671">MFMHRFWSIQELVEGTFEHLTPRELSRCARTSKHISEHALNRLYRHVNRLTDILKILGPLTVTMESHGLCKKFENDLDQKDWDRVLKYSSRTQSLFCGWGARHCDYLSDEAFETLAGSASHGPLFPNLRKITWIDTEQHMIFNVASFATSFLTSLTIDVPVARDFSIPLLELAKKAPNLEDLDLDFKWPRLSDNLSEKLQGFDEVLIRLHNLKTLRLPHSWIQFVSLHGTLSKLLQLRVLDMSSRPVAPTYRFPDPSIGTHAPPLGPFPKLQEFRFTTSAEASFRTSCFPANVVSLFLDILGTPWSDVPPWMMTFQISCPHLQYLVIASSVPLPSDEEGTDLPLRIMNCALPLRQLKLFELHLEYPLGASDDELREAALSWPNIEILRLCPRATDANDHPIPTLGCLEHFARHCPSLTHLGLALNVTGSIDELPDSTYSFSESFKELVLSRSRIAKPIEVGAYLAEHLAPTTVLSFQTGPYACRLHQSFARPSHFAEPDAPALHRQWQIVAEVLSGLRRLRKKMWMQHVTRTD</sequence>
<dbReference type="EMBL" id="KV419406">
    <property type="protein sequence ID" value="KZS93777.1"/>
    <property type="molecule type" value="Genomic_DNA"/>
</dbReference>
<dbReference type="SUPFAM" id="SSF52047">
    <property type="entry name" value="RNI-like"/>
    <property type="match status" value="1"/>
</dbReference>
<organism evidence="1 2">
    <name type="scientific">Sistotremastrum niveocremeum HHB9708</name>
    <dbReference type="NCBI Taxonomy" id="1314777"/>
    <lineage>
        <taxon>Eukaryota</taxon>
        <taxon>Fungi</taxon>
        <taxon>Dikarya</taxon>
        <taxon>Basidiomycota</taxon>
        <taxon>Agaricomycotina</taxon>
        <taxon>Agaricomycetes</taxon>
        <taxon>Sistotremastrales</taxon>
        <taxon>Sistotremastraceae</taxon>
        <taxon>Sertulicium</taxon>
        <taxon>Sertulicium niveocremeum</taxon>
    </lineage>
</organism>
<dbReference type="AlphaFoldDB" id="A0A164V3E2"/>
<dbReference type="InterPro" id="IPR032675">
    <property type="entry name" value="LRR_dom_sf"/>
</dbReference>
<evidence type="ECO:0000313" key="1">
    <source>
        <dbReference type="EMBL" id="KZS93777.1"/>
    </source>
</evidence>
<evidence type="ECO:0008006" key="3">
    <source>
        <dbReference type="Google" id="ProtNLM"/>
    </source>
</evidence>
<reference evidence="1 2" key="1">
    <citation type="journal article" date="2016" name="Mol. Biol. Evol.">
        <title>Comparative Genomics of Early-Diverging Mushroom-Forming Fungi Provides Insights into the Origins of Lignocellulose Decay Capabilities.</title>
        <authorList>
            <person name="Nagy L.G."/>
            <person name="Riley R."/>
            <person name="Tritt A."/>
            <person name="Adam C."/>
            <person name="Daum C."/>
            <person name="Floudas D."/>
            <person name="Sun H."/>
            <person name="Yadav J.S."/>
            <person name="Pangilinan J."/>
            <person name="Larsson K.H."/>
            <person name="Matsuura K."/>
            <person name="Barry K."/>
            <person name="Labutti K."/>
            <person name="Kuo R."/>
            <person name="Ohm R.A."/>
            <person name="Bhattacharya S.S."/>
            <person name="Shirouzu T."/>
            <person name="Yoshinaga Y."/>
            <person name="Martin F.M."/>
            <person name="Grigoriev I.V."/>
            <person name="Hibbett D.S."/>
        </authorList>
    </citation>
    <scope>NUCLEOTIDE SEQUENCE [LARGE SCALE GENOMIC DNA]</scope>
    <source>
        <strain evidence="1 2">HHB9708</strain>
    </source>
</reference>
<dbReference type="OrthoDB" id="3543113at2759"/>
<protein>
    <recommendedName>
        <fullName evidence="3">F-box domain-containing protein</fullName>
    </recommendedName>
</protein>